<proteinExistence type="predicted"/>
<dbReference type="Proteomes" id="UP000324222">
    <property type="component" value="Unassembled WGS sequence"/>
</dbReference>
<dbReference type="EMBL" id="VSRR010026038">
    <property type="protein sequence ID" value="MPC67294.1"/>
    <property type="molecule type" value="Genomic_DNA"/>
</dbReference>
<dbReference type="OrthoDB" id="6373821at2759"/>
<accession>A0A5B7HF40</accession>
<keyword evidence="2" id="KW-1185">Reference proteome</keyword>
<name>A0A5B7HF40_PORTR</name>
<evidence type="ECO:0000313" key="2">
    <source>
        <dbReference type="Proteomes" id="UP000324222"/>
    </source>
</evidence>
<gene>
    <name evidence="1" type="ORF">E2C01_061467</name>
</gene>
<organism evidence="1 2">
    <name type="scientific">Portunus trituberculatus</name>
    <name type="common">Swimming crab</name>
    <name type="synonym">Neptunus trituberculatus</name>
    <dbReference type="NCBI Taxonomy" id="210409"/>
    <lineage>
        <taxon>Eukaryota</taxon>
        <taxon>Metazoa</taxon>
        <taxon>Ecdysozoa</taxon>
        <taxon>Arthropoda</taxon>
        <taxon>Crustacea</taxon>
        <taxon>Multicrustacea</taxon>
        <taxon>Malacostraca</taxon>
        <taxon>Eumalacostraca</taxon>
        <taxon>Eucarida</taxon>
        <taxon>Decapoda</taxon>
        <taxon>Pleocyemata</taxon>
        <taxon>Brachyura</taxon>
        <taxon>Eubrachyura</taxon>
        <taxon>Portunoidea</taxon>
        <taxon>Portunidae</taxon>
        <taxon>Portuninae</taxon>
        <taxon>Portunus</taxon>
    </lineage>
</organism>
<sequence length="142" mass="15523">MNQQESGVLCLAISSSVNTFPPALCSLVSGMVAGNETGQRNTLSLRRPRQHWAGAEASQKCLKSRSVIIGTQLSLQPQSVSKVTPSNSEHLHEENTMQDAVTRVKSSQVDASTNTTINFDKTKLIDLKVTDDIEKLLKEQEN</sequence>
<evidence type="ECO:0000313" key="1">
    <source>
        <dbReference type="EMBL" id="MPC67294.1"/>
    </source>
</evidence>
<comment type="caution">
    <text evidence="1">The sequence shown here is derived from an EMBL/GenBank/DDBJ whole genome shotgun (WGS) entry which is preliminary data.</text>
</comment>
<dbReference type="AlphaFoldDB" id="A0A5B7HF40"/>
<protein>
    <submittedName>
        <fullName evidence="1">Uncharacterized protein</fullName>
    </submittedName>
</protein>
<reference evidence="1 2" key="1">
    <citation type="submission" date="2019-05" db="EMBL/GenBank/DDBJ databases">
        <title>Another draft genome of Portunus trituberculatus and its Hox gene families provides insights of decapod evolution.</title>
        <authorList>
            <person name="Jeong J.-H."/>
            <person name="Song I."/>
            <person name="Kim S."/>
            <person name="Choi T."/>
            <person name="Kim D."/>
            <person name="Ryu S."/>
            <person name="Kim W."/>
        </authorList>
    </citation>
    <scope>NUCLEOTIDE SEQUENCE [LARGE SCALE GENOMIC DNA]</scope>
    <source>
        <tissue evidence="1">Muscle</tissue>
    </source>
</reference>